<reference evidence="1" key="1">
    <citation type="submission" date="2021-12" db="EMBL/GenBank/DDBJ databases">
        <authorList>
            <person name="King R."/>
        </authorList>
    </citation>
    <scope>NUCLEOTIDE SEQUENCE</scope>
</reference>
<dbReference type="OrthoDB" id="117690at2759"/>
<organism evidence="1 2">
    <name type="scientific">Diatraea saccharalis</name>
    <name type="common">sugarcane borer</name>
    <dbReference type="NCBI Taxonomy" id="40085"/>
    <lineage>
        <taxon>Eukaryota</taxon>
        <taxon>Metazoa</taxon>
        <taxon>Ecdysozoa</taxon>
        <taxon>Arthropoda</taxon>
        <taxon>Hexapoda</taxon>
        <taxon>Insecta</taxon>
        <taxon>Pterygota</taxon>
        <taxon>Neoptera</taxon>
        <taxon>Endopterygota</taxon>
        <taxon>Lepidoptera</taxon>
        <taxon>Glossata</taxon>
        <taxon>Ditrysia</taxon>
        <taxon>Pyraloidea</taxon>
        <taxon>Crambidae</taxon>
        <taxon>Crambinae</taxon>
        <taxon>Diatraea</taxon>
    </lineage>
</organism>
<proteinExistence type="predicted"/>
<dbReference type="PANTHER" id="PTHR47241:SF1">
    <property type="entry name" value="BED-TYPE DOMAIN-CONTAINING PROTEIN"/>
    <property type="match status" value="1"/>
</dbReference>
<evidence type="ECO:0000313" key="2">
    <source>
        <dbReference type="Proteomes" id="UP001153714"/>
    </source>
</evidence>
<dbReference type="EMBL" id="OU893349">
    <property type="protein sequence ID" value="CAG9787606.1"/>
    <property type="molecule type" value="Genomic_DNA"/>
</dbReference>
<dbReference type="AlphaFoldDB" id="A0A9N9R1E4"/>
<dbReference type="InterPro" id="IPR012337">
    <property type="entry name" value="RNaseH-like_sf"/>
</dbReference>
<name>A0A9N9R1E4_9NEOP</name>
<dbReference type="GO" id="GO:0005634">
    <property type="term" value="C:nucleus"/>
    <property type="evidence" value="ECO:0007669"/>
    <property type="project" value="TreeGrafter"/>
</dbReference>
<evidence type="ECO:0008006" key="3">
    <source>
        <dbReference type="Google" id="ProtNLM"/>
    </source>
</evidence>
<evidence type="ECO:0000313" key="1">
    <source>
        <dbReference type="EMBL" id="CAG9787606.1"/>
    </source>
</evidence>
<reference evidence="1" key="2">
    <citation type="submission" date="2022-10" db="EMBL/GenBank/DDBJ databases">
        <authorList>
            <consortium name="ENA_rothamsted_submissions"/>
            <consortium name="culmorum"/>
            <person name="King R."/>
        </authorList>
    </citation>
    <scope>NUCLEOTIDE SEQUENCE</scope>
</reference>
<sequence length="153" mass="17607">MKPFSGSHTGKNIANELNIIAARWNIPLNKIHIIVHDSGANMVKGVQVAEYDSTRCFIHSLQRVITESLKTQHDLVEMLNASRRIVTHFKHSGLAQEKLKAIQTELKLPEHQLVQDISTRWNSTYYLQERLLEQRRAVSLYITDHNKLSNLTL</sequence>
<dbReference type="SUPFAM" id="SSF53098">
    <property type="entry name" value="Ribonuclease H-like"/>
    <property type="match status" value="1"/>
</dbReference>
<dbReference type="Proteomes" id="UP001153714">
    <property type="component" value="Chromosome 18"/>
</dbReference>
<gene>
    <name evidence="1" type="ORF">DIATSA_LOCUS5475</name>
</gene>
<dbReference type="PANTHER" id="PTHR47241">
    <property type="entry name" value="FINGER PROTEIN, PUTATIVE-RELATED"/>
    <property type="match status" value="1"/>
</dbReference>
<accession>A0A9N9R1E4</accession>
<protein>
    <recommendedName>
        <fullName evidence="3">Zinc finger BED domain-containing protein 4</fullName>
    </recommendedName>
</protein>
<dbReference type="InterPro" id="IPR052865">
    <property type="entry name" value="Zinc_finger_BED"/>
</dbReference>
<keyword evidence="2" id="KW-1185">Reference proteome</keyword>